<feature type="transmembrane region" description="Helical" evidence="2">
    <location>
        <begin position="42"/>
        <end position="64"/>
    </location>
</feature>
<feature type="region of interest" description="Disordered" evidence="1">
    <location>
        <begin position="501"/>
        <end position="528"/>
    </location>
</feature>
<feature type="region of interest" description="Disordered" evidence="1">
    <location>
        <begin position="449"/>
        <end position="489"/>
    </location>
</feature>
<dbReference type="EMBL" id="AMQN01011097">
    <property type="status" value="NOT_ANNOTATED_CDS"/>
    <property type="molecule type" value="Genomic_DNA"/>
</dbReference>
<reference evidence="5" key="1">
    <citation type="submission" date="2012-12" db="EMBL/GenBank/DDBJ databases">
        <authorList>
            <person name="Hellsten U."/>
            <person name="Grimwood J."/>
            <person name="Chapman J.A."/>
            <person name="Shapiro H."/>
            <person name="Aerts A."/>
            <person name="Otillar R.P."/>
            <person name="Terry A.Y."/>
            <person name="Boore J.L."/>
            <person name="Simakov O."/>
            <person name="Marletaz F."/>
            <person name="Cho S.-J."/>
            <person name="Edsinger-Gonzales E."/>
            <person name="Havlak P."/>
            <person name="Kuo D.-H."/>
            <person name="Larsson T."/>
            <person name="Lv J."/>
            <person name="Arendt D."/>
            <person name="Savage R."/>
            <person name="Osoegawa K."/>
            <person name="de Jong P."/>
            <person name="Lindberg D.R."/>
            <person name="Seaver E.C."/>
            <person name="Weisblat D.A."/>
            <person name="Putnam N.H."/>
            <person name="Grigoriev I.V."/>
            <person name="Rokhsar D.S."/>
        </authorList>
    </citation>
    <scope>NUCLEOTIDE SEQUENCE</scope>
    <source>
        <strain evidence="5">I ESC-2004</strain>
    </source>
</reference>
<evidence type="ECO:0000313" key="5">
    <source>
        <dbReference type="Proteomes" id="UP000014760"/>
    </source>
</evidence>
<dbReference type="EnsemblMetazoa" id="CapteT215666">
    <property type="protein sequence ID" value="CapteP215666"/>
    <property type="gene ID" value="CapteG215666"/>
</dbReference>
<reference evidence="4" key="3">
    <citation type="submission" date="2015-06" db="UniProtKB">
        <authorList>
            <consortium name="EnsemblMetazoa"/>
        </authorList>
    </citation>
    <scope>IDENTIFICATION</scope>
</reference>
<proteinExistence type="predicted"/>
<dbReference type="Proteomes" id="UP000014760">
    <property type="component" value="Unassembled WGS sequence"/>
</dbReference>
<evidence type="ECO:0000256" key="2">
    <source>
        <dbReference type="SAM" id="Phobius"/>
    </source>
</evidence>
<reference evidence="3 5" key="2">
    <citation type="journal article" date="2013" name="Nature">
        <title>Insights into bilaterian evolution from three spiralian genomes.</title>
        <authorList>
            <person name="Simakov O."/>
            <person name="Marletaz F."/>
            <person name="Cho S.J."/>
            <person name="Edsinger-Gonzales E."/>
            <person name="Havlak P."/>
            <person name="Hellsten U."/>
            <person name="Kuo D.H."/>
            <person name="Larsson T."/>
            <person name="Lv J."/>
            <person name="Arendt D."/>
            <person name="Savage R."/>
            <person name="Osoegawa K."/>
            <person name="de Jong P."/>
            <person name="Grimwood J."/>
            <person name="Chapman J.A."/>
            <person name="Shapiro H."/>
            <person name="Aerts A."/>
            <person name="Otillar R.P."/>
            <person name="Terry A.Y."/>
            <person name="Boore J.L."/>
            <person name="Grigoriev I.V."/>
            <person name="Lindberg D.R."/>
            <person name="Seaver E.C."/>
            <person name="Weisblat D.A."/>
            <person name="Putnam N.H."/>
            <person name="Rokhsar D.S."/>
        </authorList>
    </citation>
    <scope>NUCLEOTIDE SEQUENCE</scope>
    <source>
        <strain evidence="3 5">I ESC-2004</strain>
    </source>
</reference>
<sequence>MEPNLSKASYITNIPQYAPSRYTKQPNQPATRNNTGDNGKTAVFISLAMLVLFAVCITFITLYIDTGLEAEDTVMTQPDEDTITDRPVLCWQDPDNSTIVVNGNFYNRDSYIRPFADKTSPQFMEKEAEFCERVAATLIGTMYESRLLHCSVIEMSSYKLDFIKIDARIILRLPGKDKATVDYQRYQFMNTLSCSLYRNGAYYREPVLADGGFALCEESCALQEGGYYTCHCSQGFTNSLHRECNQRRGEHVLSTFLAEKIDYQVFLETPPEQLEELVPAYGDRLALSNKARRMADSSCNSRETASTSMLARLKRKNAEHPGTSKKSLNMKGNRIAVKKDLRFELGLMKYTGNPSNPFKQVRSSQGGGTRHLTADRNTKIGEIHEIAQNLFFPEGYSRQGYLKNFSTTMRDVNGIEIPCSSSIQEQYHERKVKMLRMYLFIKTNAVPNEVPEAQQSDERTEGLSNLEPALPDFPVHENNGLDDEKEKSVSVDGDVNFEQFDNGGLEGRPSMYDHPLSLDDNQSTLAEQPFPFDDDPPTLADQPLPLDDHSLIGGAQPSEEQSLKIKLHRGHVFEELNEAFQNNPAMKWLFGSSCWGSLESCYNVTYACCGLVSIKPPTCIDVEN</sequence>
<organism evidence="3">
    <name type="scientific">Capitella teleta</name>
    <name type="common">Polychaete worm</name>
    <dbReference type="NCBI Taxonomy" id="283909"/>
    <lineage>
        <taxon>Eukaryota</taxon>
        <taxon>Metazoa</taxon>
        <taxon>Spiralia</taxon>
        <taxon>Lophotrochozoa</taxon>
        <taxon>Annelida</taxon>
        <taxon>Polychaeta</taxon>
        <taxon>Sedentaria</taxon>
        <taxon>Scolecida</taxon>
        <taxon>Capitellidae</taxon>
        <taxon>Capitella</taxon>
    </lineage>
</organism>
<keyword evidence="2" id="KW-0812">Transmembrane</keyword>
<dbReference type="AlphaFoldDB" id="R7TT07"/>
<gene>
    <name evidence="3" type="ORF">CAPTEDRAFT_215666</name>
</gene>
<dbReference type="HOGENOM" id="CLU_438228_0_0_1"/>
<protein>
    <submittedName>
        <fullName evidence="3 4">Uncharacterized protein</fullName>
    </submittedName>
</protein>
<keyword evidence="2" id="KW-0472">Membrane</keyword>
<evidence type="ECO:0000256" key="1">
    <source>
        <dbReference type="SAM" id="MobiDB-lite"/>
    </source>
</evidence>
<dbReference type="EMBL" id="KB308685">
    <property type="protein sequence ID" value="ELT97023.1"/>
    <property type="molecule type" value="Genomic_DNA"/>
</dbReference>
<keyword evidence="2" id="KW-1133">Transmembrane helix</keyword>
<evidence type="ECO:0000313" key="3">
    <source>
        <dbReference type="EMBL" id="ELT97023.1"/>
    </source>
</evidence>
<evidence type="ECO:0000313" key="4">
    <source>
        <dbReference type="EnsemblMetazoa" id="CapteP215666"/>
    </source>
</evidence>
<dbReference type="OrthoDB" id="10038899at2759"/>
<name>R7TT07_CAPTE</name>
<keyword evidence="5" id="KW-1185">Reference proteome</keyword>
<accession>R7TT07</accession>